<evidence type="ECO:0000256" key="1">
    <source>
        <dbReference type="SAM" id="MobiDB-lite"/>
    </source>
</evidence>
<name>A0A7J8FJF3_ROUAE</name>
<dbReference type="Proteomes" id="UP000593571">
    <property type="component" value="Unassembled WGS sequence"/>
</dbReference>
<evidence type="ECO:0000313" key="3">
    <source>
        <dbReference type="Proteomes" id="UP000593571"/>
    </source>
</evidence>
<organism evidence="2 3">
    <name type="scientific">Rousettus aegyptiacus</name>
    <name type="common">Egyptian fruit bat</name>
    <name type="synonym">Pteropus aegyptiacus</name>
    <dbReference type="NCBI Taxonomy" id="9407"/>
    <lineage>
        <taxon>Eukaryota</taxon>
        <taxon>Metazoa</taxon>
        <taxon>Chordata</taxon>
        <taxon>Craniata</taxon>
        <taxon>Vertebrata</taxon>
        <taxon>Euteleostomi</taxon>
        <taxon>Mammalia</taxon>
        <taxon>Eutheria</taxon>
        <taxon>Laurasiatheria</taxon>
        <taxon>Chiroptera</taxon>
        <taxon>Yinpterochiroptera</taxon>
        <taxon>Pteropodoidea</taxon>
        <taxon>Pteropodidae</taxon>
        <taxon>Rousettinae</taxon>
        <taxon>Rousettus</taxon>
    </lineage>
</organism>
<evidence type="ECO:0000313" key="2">
    <source>
        <dbReference type="EMBL" id="KAF6447691.1"/>
    </source>
</evidence>
<gene>
    <name evidence="2" type="ORF">HJG63_012070</name>
</gene>
<accession>A0A7J8FJF3</accession>
<comment type="caution">
    <text evidence="2">The sequence shown here is derived from an EMBL/GenBank/DDBJ whole genome shotgun (WGS) entry which is preliminary data.</text>
</comment>
<protein>
    <submittedName>
        <fullName evidence="2">Uncharacterized protein</fullName>
    </submittedName>
</protein>
<proteinExistence type="predicted"/>
<dbReference type="EMBL" id="JACASE010000007">
    <property type="protein sequence ID" value="KAF6447691.1"/>
    <property type="molecule type" value="Genomic_DNA"/>
</dbReference>
<feature type="compositionally biased region" description="Low complexity" evidence="1">
    <location>
        <begin position="24"/>
        <end position="41"/>
    </location>
</feature>
<dbReference type="AlphaFoldDB" id="A0A7J8FJF3"/>
<keyword evidence="3" id="KW-1185">Reference proteome</keyword>
<reference evidence="2 3" key="1">
    <citation type="journal article" date="2020" name="Nature">
        <title>Six reference-quality genomes reveal evolution of bat adaptations.</title>
        <authorList>
            <person name="Jebb D."/>
            <person name="Huang Z."/>
            <person name="Pippel M."/>
            <person name="Hughes G.M."/>
            <person name="Lavrichenko K."/>
            <person name="Devanna P."/>
            <person name="Winkler S."/>
            <person name="Jermiin L.S."/>
            <person name="Skirmuntt E.C."/>
            <person name="Katzourakis A."/>
            <person name="Burkitt-Gray L."/>
            <person name="Ray D.A."/>
            <person name="Sullivan K.A.M."/>
            <person name="Roscito J.G."/>
            <person name="Kirilenko B.M."/>
            <person name="Davalos L.M."/>
            <person name="Corthals A.P."/>
            <person name="Power M.L."/>
            <person name="Jones G."/>
            <person name="Ransome R.D."/>
            <person name="Dechmann D.K.N."/>
            <person name="Locatelli A.G."/>
            <person name="Puechmaille S.J."/>
            <person name="Fedrigo O."/>
            <person name="Jarvis E.D."/>
            <person name="Hiller M."/>
            <person name="Vernes S.C."/>
            <person name="Myers E.W."/>
            <person name="Teeling E.C."/>
        </authorList>
    </citation>
    <scope>NUCLEOTIDE SEQUENCE [LARGE SCALE GENOMIC DNA]</scope>
    <source>
        <strain evidence="2">MRouAeg1</strain>
        <tissue evidence="2">Muscle</tissue>
    </source>
</reference>
<sequence>MELVCWEGGLQSDSPGPSGRAGCSEEGASSPQSAGGSSVQPLPGTSPCHLHLRSPSGSLLSPEAVVTRTGPGMASWVFSPMGTAISGLRLAGLCVRTCSGKQTDQKAGSQRRQSLILLRTLT</sequence>
<feature type="region of interest" description="Disordered" evidence="1">
    <location>
        <begin position="1"/>
        <end position="57"/>
    </location>
</feature>